<feature type="transmembrane region" description="Helical" evidence="1">
    <location>
        <begin position="141"/>
        <end position="161"/>
    </location>
</feature>
<feature type="transmembrane region" description="Helical" evidence="1">
    <location>
        <begin position="328"/>
        <end position="346"/>
    </location>
</feature>
<dbReference type="HOGENOM" id="CLU_022883_6_0_1"/>
<keyword evidence="4" id="KW-1185">Reference proteome</keyword>
<evidence type="ECO:0000256" key="2">
    <source>
        <dbReference type="SAM" id="SignalP"/>
    </source>
</evidence>
<evidence type="ECO:0000256" key="1">
    <source>
        <dbReference type="SAM" id="Phobius"/>
    </source>
</evidence>
<evidence type="ECO:0000313" key="4">
    <source>
        <dbReference type="Proteomes" id="UP000053593"/>
    </source>
</evidence>
<gene>
    <name evidence="3" type="ORF">GYMLUDRAFT_48448</name>
</gene>
<dbReference type="EMBL" id="KN834813">
    <property type="protein sequence ID" value="KIK54746.1"/>
    <property type="molecule type" value="Genomic_DNA"/>
</dbReference>
<feature type="signal peptide" evidence="2">
    <location>
        <begin position="1"/>
        <end position="16"/>
    </location>
</feature>
<keyword evidence="1" id="KW-1133">Transmembrane helix</keyword>
<proteinExistence type="predicted"/>
<feature type="chain" id="PRO_5002207780" evidence="2">
    <location>
        <begin position="17"/>
        <end position="351"/>
    </location>
</feature>
<keyword evidence="2" id="KW-0732">Signal</keyword>
<name>A0A0D0BIZ5_9AGAR</name>
<keyword evidence="1" id="KW-0812">Transmembrane</keyword>
<dbReference type="OrthoDB" id="9451547at2759"/>
<sequence>MVTILIAPEFILLTAAGELSAAIRVKARMKEIAVPRMCLVHPEHVSFASHTTEGAELTLTHAFFLNMGGFITRNPDNKLVALNEHNFEDHLELLTNAISKEEIKDRGKSDALARSIVFGQTFWFILQVIARRVHKLFITELELMATAFAVVRLAIYLVWFYKPKDVAFPVFLCDYDRGRNKDELRKEWERMISRSRRRITMGFIGFTIPTVSNSRESFLIYLFSSIVGGLLFGGIHCTAWSSEFPTRAELIIWKAASMCVTIVPIMIFSLACLVIFLDRKTGHEARNSGMLSSEWLLMLLLLLILPPLMLLSFFYVAARLDLLIQPFILLRSLPFDAFIMIPWVNFVPHIQ</sequence>
<keyword evidence="1" id="KW-0472">Membrane</keyword>
<feature type="transmembrane region" description="Helical" evidence="1">
    <location>
        <begin position="218"/>
        <end position="239"/>
    </location>
</feature>
<feature type="transmembrane region" description="Helical" evidence="1">
    <location>
        <begin position="296"/>
        <end position="316"/>
    </location>
</feature>
<feature type="transmembrane region" description="Helical" evidence="1">
    <location>
        <begin position="251"/>
        <end position="276"/>
    </location>
</feature>
<dbReference type="AlphaFoldDB" id="A0A0D0BIZ5"/>
<accession>A0A0D0BIZ5</accession>
<dbReference type="PANTHER" id="PTHR35043">
    <property type="entry name" value="TRANSCRIPTION FACTOR DOMAIN-CONTAINING PROTEIN"/>
    <property type="match status" value="1"/>
</dbReference>
<dbReference type="Proteomes" id="UP000053593">
    <property type="component" value="Unassembled WGS sequence"/>
</dbReference>
<reference evidence="3 4" key="1">
    <citation type="submission" date="2014-04" db="EMBL/GenBank/DDBJ databases">
        <title>Evolutionary Origins and Diversification of the Mycorrhizal Mutualists.</title>
        <authorList>
            <consortium name="DOE Joint Genome Institute"/>
            <consortium name="Mycorrhizal Genomics Consortium"/>
            <person name="Kohler A."/>
            <person name="Kuo A."/>
            <person name="Nagy L.G."/>
            <person name="Floudas D."/>
            <person name="Copeland A."/>
            <person name="Barry K.W."/>
            <person name="Cichocki N."/>
            <person name="Veneault-Fourrey C."/>
            <person name="LaButti K."/>
            <person name="Lindquist E.A."/>
            <person name="Lipzen A."/>
            <person name="Lundell T."/>
            <person name="Morin E."/>
            <person name="Murat C."/>
            <person name="Riley R."/>
            <person name="Ohm R."/>
            <person name="Sun H."/>
            <person name="Tunlid A."/>
            <person name="Henrissat B."/>
            <person name="Grigoriev I.V."/>
            <person name="Hibbett D.S."/>
            <person name="Martin F."/>
        </authorList>
    </citation>
    <scope>NUCLEOTIDE SEQUENCE [LARGE SCALE GENOMIC DNA]</scope>
    <source>
        <strain evidence="3 4">FD-317 M1</strain>
    </source>
</reference>
<dbReference type="PANTHER" id="PTHR35043:SF7">
    <property type="entry name" value="TRANSCRIPTION FACTOR DOMAIN-CONTAINING PROTEIN"/>
    <property type="match status" value="1"/>
</dbReference>
<protein>
    <submittedName>
        <fullName evidence="3">Unplaced genomic scaffold GYMLUscaffold_65, whole genome shotgun sequence</fullName>
    </submittedName>
</protein>
<organism evidence="3 4">
    <name type="scientific">Collybiopsis luxurians FD-317 M1</name>
    <dbReference type="NCBI Taxonomy" id="944289"/>
    <lineage>
        <taxon>Eukaryota</taxon>
        <taxon>Fungi</taxon>
        <taxon>Dikarya</taxon>
        <taxon>Basidiomycota</taxon>
        <taxon>Agaricomycotina</taxon>
        <taxon>Agaricomycetes</taxon>
        <taxon>Agaricomycetidae</taxon>
        <taxon>Agaricales</taxon>
        <taxon>Marasmiineae</taxon>
        <taxon>Omphalotaceae</taxon>
        <taxon>Collybiopsis</taxon>
        <taxon>Collybiopsis luxurians</taxon>
    </lineage>
</organism>
<evidence type="ECO:0000313" key="3">
    <source>
        <dbReference type="EMBL" id="KIK54746.1"/>
    </source>
</evidence>